<evidence type="ECO:0000313" key="1">
    <source>
        <dbReference type="EMBL" id="MBK1870763.1"/>
    </source>
</evidence>
<reference evidence="1" key="1">
    <citation type="submission" date="2021-01" db="EMBL/GenBank/DDBJ databases">
        <authorList>
            <person name="Sun Q."/>
        </authorList>
    </citation>
    <scope>NUCLEOTIDE SEQUENCE</scope>
    <source>
        <strain evidence="1">YIM B02566</strain>
    </source>
</reference>
<dbReference type="Proteomes" id="UP000616151">
    <property type="component" value="Unassembled WGS sequence"/>
</dbReference>
<evidence type="ECO:0000313" key="2">
    <source>
        <dbReference type="Proteomes" id="UP000616151"/>
    </source>
</evidence>
<accession>A0ACC5RDN8</accession>
<organism evidence="1 2">
    <name type="scientific">Taklimakanibacter albus</name>
    <dbReference type="NCBI Taxonomy" id="2800327"/>
    <lineage>
        <taxon>Bacteria</taxon>
        <taxon>Pseudomonadati</taxon>
        <taxon>Pseudomonadota</taxon>
        <taxon>Alphaproteobacteria</taxon>
        <taxon>Hyphomicrobiales</taxon>
        <taxon>Aestuariivirgaceae</taxon>
        <taxon>Taklimakanibacter</taxon>
    </lineage>
</organism>
<gene>
    <name evidence="1" type="ORF">JHL16_30640</name>
</gene>
<sequence length="157" mass="17814">MKPEHASIGLLLIDTGRLLRKRFEQNVRGTGLTRAQWQVLKEIYLKEGLNQGALAELLEVEPITVGRLVDRLEQAGLIERRPHPTDRRAWSLYLLPAAHPLLETLKHIAGETRAELLQGMSDTEIDEAMRLFAKMKDNLIAIMSDTADERRVGNGRR</sequence>
<keyword evidence="2" id="KW-1185">Reference proteome</keyword>
<dbReference type="EMBL" id="JAENHL010000008">
    <property type="protein sequence ID" value="MBK1870763.1"/>
    <property type="molecule type" value="Genomic_DNA"/>
</dbReference>
<comment type="caution">
    <text evidence="1">The sequence shown here is derived from an EMBL/GenBank/DDBJ whole genome shotgun (WGS) entry which is preliminary data.</text>
</comment>
<name>A0ACC5RDN8_9HYPH</name>
<protein>
    <submittedName>
        <fullName evidence="1">MarR family transcriptional regulator</fullName>
    </submittedName>
</protein>
<proteinExistence type="predicted"/>